<dbReference type="SUPFAM" id="SSF48592">
    <property type="entry name" value="GroEL equatorial domain-like"/>
    <property type="match status" value="1"/>
</dbReference>
<reference evidence="9 10" key="2">
    <citation type="journal article" date="2018" name="Plant J.">
        <title>The Physcomitrella patens chromosome-scale assembly reveals moss genome structure and evolution.</title>
        <authorList>
            <person name="Lang D."/>
            <person name="Ullrich K.K."/>
            <person name="Murat F."/>
            <person name="Fuchs J."/>
            <person name="Jenkins J."/>
            <person name="Haas F.B."/>
            <person name="Piednoel M."/>
            <person name="Gundlach H."/>
            <person name="Van Bel M."/>
            <person name="Meyberg R."/>
            <person name="Vives C."/>
            <person name="Morata J."/>
            <person name="Symeonidi A."/>
            <person name="Hiss M."/>
            <person name="Muchero W."/>
            <person name="Kamisugi Y."/>
            <person name="Saleh O."/>
            <person name="Blanc G."/>
            <person name="Decker E.L."/>
            <person name="van Gessel N."/>
            <person name="Grimwood J."/>
            <person name="Hayes R.D."/>
            <person name="Graham S.W."/>
            <person name="Gunter L.E."/>
            <person name="McDaniel S.F."/>
            <person name="Hoernstein S.N.W."/>
            <person name="Larsson A."/>
            <person name="Li F.W."/>
            <person name="Perroud P.F."/>
            <person name="Phillips J."/>
            <person name="Ranjan P."/>
            <person name="Rokshar D.S."/>
            <person name="Rothfels C.J."/>
            <person name="Schneider L."/>
            <person name="Shu S."/>
            <person name="Stevenson D.W."/>
            <person name="Thummler F."/>
            <person name="Tillich M."/>
            <person name="Villarreal Aguilar J.C."/>
            <person name="Widiez T."/>
            <person name="Wong G.K."/>
            <person name="Wymore A."/>
            <person name="Zhang Y."/>
            <person name="Zimmer A.D."/>
            <person name="Quatrano R.S."/>
            <person name="Mayer K.F.X."/>
            <person name="Goodstein D."/>
            <person name="Casacuberta J.M."/>
            <person name="Vandepoele K."/>
            <person name="Reski R."/>
            <person name="Cuming A.C."/>
            <person name="Tuskan G.A."/>
            <person name="Maumus F."/>
            <person name="Salse J."/>
            <person name="Schmutz J."/>
            <person name="Rensing S.A."/>
        </authorList>
    </citation>
    <scope>NUCLEOTIDE SEQUENCE [LARGE SCALE GENOMIC DNA]</scope>
    <source>
        <strain evidence="9 10">cv. Gransden 2004</strain>
    </source>
</reference>
<protein>
    <recommendedName>
        <fullName evidence="7">CCT-beta</fullName>
    </recommendedName>
</protein>
<keyword evidence="3" id="KW-0963">Cytoplasm</keyword>
<dbReference type="Pfam" id="PF00118">
    <property type="entry name" value="Cpn60_TCP1"/>
    <property type="match status" value="1"/>
</dbReference>
<reference evidence="9 10" key="1">
    <citation type="journal article" date="2008" name="Science">
        <title>The Physcomitrella genome reveals evolutionary insights into the conquest of land by plants.</title>
        <authorList>
            <person name="Rensing S."/>
            <person name="Lang D."/>
            <person name="Zimmer A."/>
            <person name="Terry A."/>
            <person name="Salamov A."/>
            <person name="Shapiro H."/>
            <person name="Nishiyama T."/>
            <person name="Perroud P.-F."/>
            <person name="Lindquist E."/>
            <person name="Kamisugi Y."/>
            <person name="Tanahashi T."/>
            <person name="Sakakibara K."/>
            <person name="Fujita T."/>
            <person name="Oishi K."/>
            <person name="Shin-I T."/>
            <person name="Kuroki Y."/>
            <person name="Toyoda A."/>
            <person name="Suzuki Y."/>
            <person name="Hashimoto A."/>
            <person name="Yamaguchi K."/>
            <person name="Sugano A."/>
            <person name="Kohara Y."/>
            <person name="Fujiyama A."/>
            <person name="Anterola A."/>
            <person name="Aoki S."/>
            <person name="Ashton N."/>
            <person name="Barbazuk W.B."/>
            <person name="Barker E."/>
            <person name="Bennetzen J."/>
            <person name="Bezanilla M."/>
            <person name="Blankenship R."/>
            <person name="Cho S.H."/>
            <person name="Dutcher S."/>
            <person name="Estelle M."/>
            <person name="Fawcett J.A."/>
            <person name="Gundlach H."/>
            <person name="Hanada K."/>
            <person name="Heyl A."/>
            <person name="Hicks K.A."/>
            <person name="Hugh J."/>
            <person name="Lohr M."/>
            <person name="Mayer K."/>
            <person name="Melkozernov A."/>
            <person name="Murata T."/>
            <person name="Nelson D."/>
            <person name="Pils B."/>
            <person name="Prigge M."/>
            <person name="Reiss B."/>
            <person name="Renner T."/>
            <person name="Rombauts S."/>
            <person name="Rushton P."/>
            <person name="Sanderfoot A."/>
            <person name="Schween G."/>
            <person name="Shiu S.-H."/>
            <person name="Stueber K."/>
            <person name="Theodoulou F.L."/>
            <person name="Tu H."/>
            <person name="Van de Peer Y."/>
            <person name="Verrier P.J."/>
            <person name="Waters E."/>
            <person name="Wood A."/>
            <person name="Yang L."/>
            <person name="Cove D."/>
            <person name="Cuming A."/>
            <person name="Hasebe M."/>
            <person name="Lucas S."/>
            <person name="Mishler D.B."/>
            <person name="Reski R."/>
            <person name="Grigoriev I."/>
            <person name="Quatrano R.S."/>
            <person name="Boore J.L."/>
        </authorList>
    </citation>
    <scope>NUCLEOTIDE SEQUENCE [LARGE SCALE GENOMIC DNA]</scope>
    <source>
        <strain evidence="9 10">cv. Gransden 2004</strain>
    </source>
</reference>
<dbReference type="EMBL" id="ABEU02000006">
    <property type="status" value="NOT_ANNOTATED_CDS"/>
    <property type="molecule type" value="Genomic_DNA"/>
</dbReference>
<evidence type="ECO:0000256" key="4">
    <source>
        <dbReference type="ARBA" id="ARBA00022741"/>
    </source>
</evidence>
<dbReference type="EnsemblPlants" id="Pp3c6_15940V3.3">
    <property type="protein sequence ID" value="Pp3c6_15940V3.3"/>
    <property type="gene ID" value="Pp3c6_15940"/>
</dbReference>
<dbReference type="PRINTS" id="PR00304">
    <property type="entry name" value="TCOMPLEXTCP1"/>
</dbReference>
<organism evidence="9 10">
    <name type="scientific">Physcomitrium patens</name>
    <name type="common">Spreading-leaved earth moss</name>
    <name type="synonym">Physcomitrella patens</name>
    <dbReference type="NCBI Taxonomy" id="3218"/>
    <lineage>
        <taxon>Eukaryota</taxon>
        <taxon>Viridiplantae</taxon>
        <taxon>Streptophyta</taxon>
        <taxon>Embryophyta</taxon>
        <taxon>Bryophyta</taxon>
        <taxon>Bryophytina</taxon>
        <taxon>Bryopsida</taxon>
        <taxon>Funariidae</taxon>
        <taxon>Funariales</taxon>
        <taxon>Funariaceae</taxon>
        <taxon>Physcomitrium</taxon>
    </lineage>
</organism>
<dbReference type="Gene3D" id="1.10.560.10">
    <property type="entry name" value="GroEL-like equatorial domain"/>
    <property type="match status" value="1"/>
</dbReference>
<evidence type="ECO:0000256" key="8">
    <source>
        <dbReference type="RuleBase" id="RU004187"/>
    </source>
</evidence>
<gene>
    <name evidence="9" type="primary">LOC112283349</name>
</gene>
<evidence type="ECO:0000256" key="6">
    <source>
        <dbReference type="ARBA" id="ARBA00023186"/>
    </source>
</evidence>
<dbReference type="Gene3D" id="3.30.260.10">
    <property type="entry name" value="TCP-1-like chaperonin intermediate domain"/>
    <property type="match status" value="1"/>
</dbReference>
<evidence type="ECO:0000256" key="1">
    <source>
        <dbReference type="ARBA" id="ARBA00004496"/>
    </source>
</evidence>
<dbReference type="InterPro" id="IPR017998">
    <property type="entry name" value="Chaperone_TCP-1"/>
</dbReference>
<keyword evidence="6 8" id="KW-0143">Chaperone</keyword>
<dbReference type="FunFam" id="1.10.560.10:FF:000045">
    <property type="entry name" value="T-complex protein 1 subunit eta"/>
    <property type="match status" value="1"/>
</dbReference>
<dbReference type="InterPro" id="IPR012716">
    <property type="entry name" value="Chap_CCT_beta"/>
</dbReference>
<dbReference type="GO" id="GO:0016887">
    <property type="term" value="F:ATP hydrolysis activity"/>
    <property type="evidence" value="ECO:0007669"/>
    <property type="project" value="InterPro"/>
</dbReference>
<dbReference type="Proteomes" id="UP000006727">
    <property type="component" value="Chromosome 6"/>
</dbReference>
<name>A0A7I4DYJ3_PHYPA</name>
<evidence type="ECO:0000313" key="10">
    <source>
        <dbReference type="Proteomes" id="UP000006727"/>
    </source>
</evidence>
<dbReference type="NCBIfam" id="TIGR02341">
    <property type="entry name" value="chap_CCT_beta"/>
    <property type="match status" value="1"/>
</dbReference>
<dbReference type="Gene3D" id="3.50.7.10">
    <property type="entry name" value="GroEL"/>
    <property type="match status" value="1"/>
</dbReference>
<dbReference type="GO" id="GO:0005524">
    <property type="term" value="F:ATP binding"/>
    <property type="evidence" value="ECO:0007669"/>
    <property type="project" value="UniProtKB-KW"/>
</dbReference>
<evidence type="ECO:0000256" key="2">
    <source>
        <dbReference type="ARBA" id="ARBA00008020"/>
    </source>
</evidence>
<dbReference type="InterPro" id="IPR027409">
    <property type="entry name" value="GroEL-like_apical_dom_sf"/>
</dbReference>
<dbReference type="PROSITE" id="PS00995">
    <property type="entry name" value="TCP1_3"/>
    <property type="match status" value="1"/>
</dbReference>
<comment type="subcellular location">
    <subcellularLocation>
        <location evidence="1">Cytoplasm</location>
    </subcellularLocation>
</comment>
<keyword evidence="10" id="KW-1185">Reference proteome</keyword>
<dbReference type="InterPro" id="IPR002194">
    <property type="entry name" value="Chaperonin_TCP-1_CS"/>
</dbReference>
<evidence type="ECO:0000256" key="5">
    <source>
        <dbReference type="ARBA" id="ARBA00022840"/>
    </source>
</evidence>
<dbReference type="GO" id="GO:0051082">
    <property type="term" value="F:unfolded protein binding"/>
    <property type="evidence" value="ECO:0007669"/>
    <property type="project" value="InterPro"/>
</dbReference>
<proteinExistence type="inferred from homology"/>
<dbReference type="InterPro" id="IPR002423">
    <property type="entry name" value="Cpn60/GroEL/TCP-1"/>
</dbReference>
<dbReference type="InterPro" id="IPR027413">
    <property type="entry name" value="GROEL-like_equatorial_sf"/>
</dbReference>
<dbReference type="FunFam" id="3.30.260.10:FF:000025">
    <property type="entry name" value="Chaperonin containing TCP1 subunit 2"/>
    <property type="match status" value="1"/>
</dbReference>
<dbReference type="FunFam" id="3.50.7.10:FF:000002">
    <property type="entry name" value="T-complex protein 1 subunit beta"/>
    <property type="match status" value="1"/>
</dbReference>
<dbReference type="PANTHER" id="PTHR11353">
    <property type="entry name" value="CHAPERONIN"/>
    <property type="match status" value="1"/>
</dbReference>
<accession>A0A7I4DYJ3</accession>
<reference evidence="9" key="3">
    <citation type="submission" date="2020-12" db="UniProtKB">
        <authorList>
            <consortium name="EnsemblPlants"/>
        </authorList>
    </citation>
    <scope>IDENTIFICATION</scope>
</reference>
<dbReference type="PROSITE" id="PS00751">
    <property type="entry name" value="TCP1_2"/>
    <property type="match status" value="1"/>
</dbReference>
<dbReference type="SUPFAM" id="SSF52029">
    <property type="entry name" value="GroEL apical domain-like"/>
    <property type="match status" value="1"/>
</dbReference>
<dbReference type="GO" id="GO:0005832">
    <property type="term" value="C:chaperonin-containing T-complex"/>
    <property type="evidence" value="ECO:0007669"/>
    <property type="project" value="InterPro"/>
</dbReference>
<dbReference type="InterPro" id="IPR027410">
    <property type="entry name" value="TCP-1-like_intermed_sf"/>
</dbReference>
<dbReference type="PROSITE" id="PS00750">
    <property type="entry name" value="TCP1_1"/>
    <property type="match status" value="1"/>
</dbReference>
<comment type="similarity">
    <text evidence="2 8">Belongs to the TCP-1 chaperonin family.</text>
</comment>
<dbReference type="GO" id="GO:0140662">
    <property type="term" value="F:ATP-dependent protein folding chaperone"/>
    <property type="evidence" value="ECO:0007669"/>
    <property type="project" value="InterPro"/>
</dbReference>
<evidence type="ECO:0000256" key="3">
    <source>
        <dbReference type="ARBA" id="ARBA00022490"/>
    </source>
</evidence>
<evidence type="ECO:0000256" key="7">
    <source>
        <dbReference type="ARBA" id="ARBA00033237"/>
    </source>
</evidence>
<sequence length="403" mass="43887">MATTGELFKPDAMEEKGERARMASFIGAMAIADLVKSTLGPKGMDKILQSTGRGHSVTVTNDGATILKSLHVDNPAAKVLVDISKVQDDEVGDGTTSVVVLAGELLREAEKLVALKIHPMTIIAGYRMAAEAARSALEAAVRDNKDDLERFRSDLVNIAMTTLSSKILSQDKVHFSNLAVDAVLRLKGSSNLESIQIIKKCGGALKDSFLDEGFILDKKIGVGQPKRIENAKILVANTAMDTDKVKIYGARVRVDGMTKVAEIEAAEKNKMKNKVEKIIGHGINCFVNRQLIYNFPEELFADAGVMAIEHADFDGIERLALVTGGEITSTFNDPENVKLGHCKLIEEIMIGEDRLIHFSGVALGQACTIVLRGARSVSPHLSYVHYHLEFWNIYYCSGSPTME</sequence>
<dbReference type="AlphaFoldDB" id="A0A7I4DYJ3"/>
<keyword evidence="4 8" id="KW-0547">Nucleotide-binding</keyword>
<dbReference type="SUPFAM" id="SSF54849">
    <property type="entry name" value="GroEL-intermediate domain like"/>
    <property type="match status" value="1"/>
</dbReference>
<dbReference type="Gramene" id="Pp3c6_15940V3.3">
    <property type="protein sequence ID" value="Pp3c6_15940V3.3"/>
    <property type="gene ID" value="Pp3c6_15940"/>
</dbReference>
<keyword evidence="5 8" id="KW-0067">ATP-binding</keyword>
<evidence type="ECO:0000313" key="9">
    <source>
        <dbReference type="EnsemblPlants" id="Pp3c6_15940V3.3"/>
    </source>
</evidence>